<dbReference type="EMBL" id="AGNL01019363">
    <property type="protein sequence ID" value="EJK61887.1"/>
    <property type="molecule type" value="Genomic_DNA"/>
</dbReference>
<keyword evidence="2" id="KW-1185">Reference proteome</keyword>
<evidence type="ECO:0000313" key="2">
    <source>
        <dbReference type="Proteomes" id="UP000266841"/>
    </source>
</evidence>
<dbReference type="AntiFam" id="ANF00010">
    <property type="entry name" value="tRNA translation"/>
</dbReference>
<evidence type="ECO:0000313" key="1">
    <source>
        <dbReference type="EMBL" id="EJK61887.1"/>
    </source>
</evidence>
<accession>K0SUE1</accession>
<reference evidence="1 2" key="1">
    <citation type="journal article" date="2012" name="Genome Biol.">
        <title>Genome and low-iron response of an oceanic diatom adapted to chronic iron limitation.</title>
        <authorList>
            <person name="Lommer M."/>
            <person name="Specht M."/>
            <person name="Roy A.S."/>
            <person name="Kraemer L."/>
            <person name="Andreson R."/>
            <person name="Gutowska M.A."/>
            <person name="Wolf J."/>
            <person name="Bergner S.V."/>
            <person name="Schilhabel M.B."/>
            <person name="Klostermeier U.C."/>
            <person name="Beiko R.G."/>
            <person name="Rosenstiel P."/>
            <person name="Hippler M."/>
            <person name="Laroche J."/>
        </authorList>
    </citation>
    <scope>NUCLEOTIDE SEQUENCE [LARGE SCALE GENOMIC DNA]</scope>
    <source>
        <strain evidence="1 2">CCMP1005</strain>
    </source>
</reference>
<gene>
    <name evidence="1" type="ORF">THAOC_17540</name>
</gene>
<feature type="non-terminal residue" evidence="1">
    <location>
        <position position="1"/>
    </location>
</feature>
<sequence length="18" mass="1846">AMVARLTSNQKVTGSSPV</sequence>
<proteinExistence type="predicted"/>
<organism evidence="1 2">
    <name type="scientific">Thalassiosira oceanica</name>
    <name type="common">Marine diatom</name>
    <dbReference type="NCBI Taxonomy" id="159749"/>
    <lineage>
        <taxon>Eukaryota</taxon>
        <taxon>Sar</taxon>
        <taxon>Stramenopiles</taxon>
        <taxon>Ochrophyta</taxon>
        <taxon>Bacillariophyta</taxon>
        <taxon>Coscinodiscophyceae</taxon>
        <taxon>Thalassiosirophycidae</taxon>
        <taxon>Thalassiosirales</taxon>
        <taxon>Thalassiosiraceae</taxon>
        <taxon>Thalassiosira</taxon>
    </lineage>
</organism>
<dbReference type="Proteomes" id="UP000266841">
    <property type="component" value="Unassembled WGS sequence"/>
</dbReference>
<name>K0SUE1_THAOC</name>
<comment type="caution">
    <text evidence="1">The sequence shown here is derived from an EMBL/GenBank/DDBJ whole genome shotgun (WGS) entry which is preliminary data.</text>
</comment>
<protein>
    <submittedName>
        <fullName evidence="1">Uncharacterized protein</fullName>
    </submittedName>
</protein>
<dbReference type="AlphaFoldDB" id="K0SUE1"/>